<dbReference type="GO" id="GO:0003677">
    <property type="term" value="F:DNA binding"/>
    <property type="evidence" value="ECO:0007669"/>
    <property type="project" value="UniProtKB-KW"/>
</dbReference>
<sequence>MRGRLIISRFAVLTGLSPKTLRYYDEIGLLCPAAVDDVNSYRYYSVAQIELAVRIRRWRELGLPLHEIRDMIDHPAHAQEVLVRHEKRLSAEIEDRQHSLLTLRTYLLEEPMNYRTEQLQARQTLSIRTRLQPPHYEVIPEALRELMMYAKAQGYQIERPSFFMHDNDDTGEGSLVEVCLPVEGAVKGDGRIEVRTFKGGNAFIGRFVGPYDKTGAAYSAVVEEALRRELRITGVTAEFYVKSVPDTPNPEAYETDIVFFLEELRGER</sequence>
<dbReference type="EMBL" id="JACHFL010000005">
    <property type="protein sequence ID" value="MBB5363429.1"/>
    <property type="molecule type" value="Genomic_DNA"/>
</dbReference>
<evidence type="ECO:0000259" key="2">
    <source>
        <dbReference type="PROSITE" id="PS50937"/>
    </source>
</evidence>
<dbReference type="RefSeq" id="WP_184132284.1">
    <property type="nucleotide sequence ID" value="NZ_JACHFL010000005.1"/>
</dbReference>
<protein>
    <submittedName>
        <fullName evidence="3">DNA-binding transcriptional MerR regulator</fullName>
    </submittedName>
</protein>
<dbReference type="InterPro" id="IPR011256">
    <property type="entry name" value="Reg_factor_effector_dom_sf"/>
</dbReference>
<dbReference type="InterPro" id="IPR029442">
    <property type="entry name" value="GyrI-like"/>
</dbReference>
<dbReference type="InterPro" id="IPR009061">
    <property type="entry name" value="DNA-bd_dom_put_sf"/>
</dbReference>
<dbReference type="Pfam" id="PF13411">
    <property type="entry name" value="MerR_1"/>
    <property type="match status" value="1"/>
</dbReference>
<evidence type="ECO:0000313" key="3">
    <source>
        <dbReference type="EMBL" id="MBB5363429.1"/>
    </source>
</evidence>
<dbReference type="SUPFAM" id="SSF46955">
    <property type="entry name" value="Putative DNA-binding domain"/>
    <property type="match status" value="1"/>
</dbReference>
<comment type="caution">
    <text evidence="3">The sequence shown here is derived from an EMBL/GenBank/DDBJ whole genome shotgun (WGS) entry which is preliminary data.</text>
</comment>
<evidence type="ECO:0000313" key="4">
    <source>
        <dbReference type="Proteomes" id="UP000552709"/>
    </source>
</evidence>
<dbReference type="Gene3D" id="3.20.80.10">
    <property type="entry name" value="Regulatory factor, effector binding domain"/>
    <property type="match status" value="1"/>
</dbReference>
<dbReference type="InterPro" id="IPR000551">
    <property type="entry name" value="MerR-type_HTH_dom"/>
</dbReference>
<evidence type="ECO:0000256" key="1">
    <source>
        <dbReference type="ARBA" id="ARBA00023125"/>
    </source>
</evidence>
<dbReference type="SMART" id="SM00871">
    <property type="entry name" value="AraC_E_bind"/>
    <property type="match status" value="1"/>
</dbReference>
<name>A0A7W8JXE3_9DEIO</name>
<proteinExistence type="predicted"/>
<dbReference type="SUPFAM" id="SSF55136">
    <property type="entry name" value="Probable bacterial effector-binding domain"/>
    <property type="match status" value="1"/>
</dbReference>
<organism evidence="3 4">
    <name type="scientific">Deinococcus humi</name>
    <dbReference type="NCBI Taxonomy" id="662880"/>
    <lineage>
        <taxon>Bacteria</taxon>
        <taxon>Thermotogati</taxon>
        <taxon>Deinococcota</taxon>
        <taxon>Deinococci</taxon>
        <taxon>Deinococcales</taxon>
        <taxon>Deinococcaceae</taxon>
        <taxon>Deinococcus</taxon>
    </lineage>
</organism>
<dbReference type="Pfam" id="PF06445">
    <property type="entry name" value="GyrI-like"/>
    <property type="match status" value="1"/>
</dbReference>
<dbReference type="SMART" id="SM00422">
    <property type="entry name" value="HTH_MERR"/>
    <property type="match status" value="1"/>
</dbReference>
<dbReference type="Gene3D" id="1.10.1660.10">
    <property type="match status" value="1"/>
</dbReference>
<keyword evidence="4" id="KW-1185">Reference proteome</keyword>
<keyword evidence="1 3" id="KW-0238">DNA-binding</keyword>
<dbReference type="AlphaFoldDB" id="A0A7W8JXE3"/>
<dbReference type="InterPro" id="IPR010499">
    <property type="entry name" value="AraC_E-bd"/>
</dbReference>
<dbReference type="PANTHER" id="PTHR30204">
    <property type="entry name" value="REDOX-CYCLING DRUG-SENSING TRANSCRIPTIONAL ACTIVATOR SOXR"/>
    <property type="match status" value="1"/>
</dbReference>
<reference evidence="3 4" key="1">
    <citation type="submission" date="2020-08" db="EMBL/GenBank/DDBJ databases">
        <title>Genomic Encyclopedia of Type Strains, Phase IV (KMG-IV): sequencing the most valuable type-strain genomes for metagenomic binning, comparative biology and taxonomic classification.</title>
        <authorList>
            <person name="Goeker M."/>
        </authorList>
    </citation>
    <scope>NUCLEOTIDE SEQUENCE [LARGE SCALE GENOMIC DNA]</scope>
    <source>
        <strain evidence="3 4">DSM 27939</strain>
    </source>
</reference>
<gene>
    <name evidence="3" type="ORF">HNQ08_002527</name>
</gene>
<dbReference type="GO" id="GO:0003700">
    <property type="term" value="F:DNA-binding transcription factor activity"/>
    <property type="evidence" value="ECO:0007669"/>
    <property type="project" value="InterPro"/>
</dbReference>
<dbReference type="Proteomes" id="UP000552709">
    <property type="component" value="Unassembled WGS sequence"/>
</dbReference>
<dbReference type="InterPro" id="IPR047057">
    <property type="entry name" value="MerR_fam"/>
</dbReference>
<feature type="domain" description="HTH merR-type" evidence="2">
    <location>
        <begin position="4"/>
        <end position="74"/>
    </location>
</feature>
<dbReference type="PROSITE" id="PS00552">
    <property type="entry name" value="HTH_MERR_1"/>
    <property type="match status" value="1"/>
</dbReference>
<accession>A0A7W8JXE3</accession>
<dbReference type="PANTHER" id="PTHR30204:SF97">
    <property type="entry name" value="MERR FAMILY REGULATORY PROTEIN"/>
    <property type="match status" value="1"/>
</dbReference>
<dbReference type="CDD" id="cd01107">
    <property type="entry name" value="HTH_BmrR"/>
    <property type="match status" value="1"/>
</dbReference>
<dbReference type="PROSITE" id="PS50937">
    <property type="entry name" value="HTH_MERR_2"/>
    <property type="match status" value="1"/>
</dbReference>